<dbReference type="AlphaFoldDB" id="A0A345UKY6"/>
<sequence>MKPFSILVPTDFTATGNKAFKDAADFLSVFEGTVTPMYVYEPRHGISDILEEDAVEMKRELLDRIQHKLHKIATASLPEDKVHTPIVASGNIAVQIVEAAANLDLVFIATNSRTGLDRLMHSSIANKIISVCPKPVMVITDESVIKPLNKVLILTDMSKPSTRVFEYARNIVENTDVKADLVHFVQIGPFTTGSSGVVVERARKELAELKKQHFQGIEDRITEQVLITSVSGSEAITNLTYSRDYNMVFMATLGHSNIRNLMVGSTASTIIRMVDTAVFIVNPQEHV</sequence>
<protein>
    <submittedName>
        <fullName evidence="3">Nucleotide-binding universal stress protein, UspA family</fullName>
    </submittedName>
</protein>
<dbReference type="Proteomes" id="UP000254808">
    <property type="component" value="Chromosome"/>
</dbReference>
<dbReference type="InterPro" id="IPR014729">
    <property type="entry name" value="Rossmann-like_a/b/a_fold"/>
</dbReference>
<name>A0A345UKY6_9BACT</name>
<proteinExistence type="inferred from homology"/>
<dbReference type="PANTHER" id="PTHR46268">
    <property type="entry name" value="STRESS RESPONSE PROTEIN NHAX"/>
    <property type="match status" value="1"/>
</dbReference>
<feature type="domain" description="UspA" evidence="2">
    <location>
        <begin position="149"/>
        <end position="281"/>
    </location>
</feature>
<keyword evidence="4" id="KW-1185">Reference proteome</keyword>
<reference evidence="3 4" key="1">
    <citation type="submission" date="2018-03" db="EMBL/GenBank/DDBJ databases">
        <title>Phenotypic and genomic properties of Cyclonatronum proteinivorum gen. nov., sp. nov., a haloalkaliphilic bacteroidete from soda lakes possessing Na+-translocating rhodopsin.</title>
        <authorList>
            <person name="Toshchakov S.V."/>
            <person name="Korzhenkov A."/>
            <person name="Samarov N.I."/>
            <person name="Kublanov I.V."/>
            <person name="Muntyan M.S."/>
            <person name="Sorokin D.Y."/>
        </authorList>
    </citation>
    <scope>NUCLEOTIDE SEQUENCE [LARGE SCALE GENOMIC DNA]</scope>
    <source>
        <strain evidence="3 4">Omega</strain>
    </source>
</reference>
<comment type="similarity">
    <text evidence="1">Belongs to the universal stress protein A family.</text>
</comment>
<dbReference type="InterPro" id="IPR006016">
    <property type="entry name" value="UspA"/>
</dbReference>
<dbReference type="PRINTS" id="PR01438">
    <property type="entry name" value="UNVRSLSTRESS"/>
</dbReference>
<dbReference type="Gene3D" id="3.40.50.620">
    <property type="entry name" value="HUPs"/>
    <property type="match status" value="2"/>
</dbReference>
<dbReference type="KEGG" id="cprv:CYPRO_1888"/>
<gene>
    <name evidence="3" type="ORF">CYPRO_1888</name>
</gene>
<dbReference type="EMBL" id="CP027806">
    <property type="protein sequence ID" value="AXJ01138.1"/>
    <property type="molecule type" value="Genomic_DNA"/>
</dbReference>
<evidence type="ECO:0000259" key="2">
    <source>
        <dbReference type="Pfam" id="PF00582"/>
    </source>
</evidence>
<dbReference type="CDD" id="cd00293">
    <property type="entry name" value="USP-like"/>
    <property type="match status" value="2"/>
</dbReference>
<evidence type="ECO:0000313" key="4">
    <source>
        <dbReference type="Proteomes" id="UP000254808"/>
    </source>
</evidence>
<evidence type="ECO:0000313" key="3">
    <source>
        <dbReference type="EMBL" id="AXJ01138.1"/>
    </source>
</evidence>
<dbReference type="PANTHER" id="PTHR46268:SF6">
    <property type="entry name" value="UNIVERSAL STRESS PROTEIN UP12"/>
    <property type="match status" value="1"/>
</dbReference>
<dbReference type="Pfam" id="PF00582">
    <property type="entry name" value="Usp"/>
    <property type="match status" value="2"/>
</dbReference>
<accession>A0A345UKY6</accession>
<dbReference type="OrthoDB" id="9788959at2"/>
<feature type="domain" description="UspA" evidence="2">
    <location>
        <begin position="6"/>
        <end position="139"/>
    </location>
</feature>
<dbReference type="SUPFAM" id="SSF52402">
    <property type="entry name" value="Adenine nucleotide alpha hydrolases-like"/>
    <property type="match status" value="2"/>
</dbReference>
<dbReference type="InterPro" id="IPR006015">
    <property type="entry name" value="Universal_stress_UspA"/>
</dbReference>
<evidence type="ECO:0000256" key="1">
    <source>
        <dbReference type="ARBA" id="ARBA00008791"/>
    </source>
</evidence>
<organism evidence="3 4">
    <name type="scientific">Cyclonatronum proteinivorum</name>
    <dbReference type="NCBI Taxonomy" id="1457365"/>
    <lineage>
        <taxon>Bacteria</taxon>
        <taxon>Pseudomonadati</taxon>
        <taxon>Balneolota</taxon>
        <taxon>Balneolia</taxon>
        <taxon>Balneolales</taxon>
        <taxon>Cyclonatronaceae</taxon>
        <taxon>Cyclonatronum</taxon>
    </lineage>
</organism>
<dbReference type="RefSeq" id="WP_114984364.1">
    <property type="nucleotide sequence ID" value="NZ_CP027806.1"/>
</dbReference>